<keyword evidence="1" id="KW-1245">Viral tail assembly</keyword>
<name>A0A8S5NXU2_9CAUD</name>
<dbReference type="EMBL" id="BK015290">
    <property type="protein sequence ID" value="DAD99622.1"/>
    <property type="molecule type" value="Genomic_DNA"/>
</dbReference>
<evidence type="ECO:0000313" key="4">
    <source>
        <dbReference type="EMBL" id="DAD99622.1"/>
    </source>
</evidence>
<dbReference type="NCBIfam" id="TIGR01760">
    <property type="entry name" value="tape_meas_TP901"/>
    <property type="match status" value="1"/>
</dbReference>
<dbReference type="PANTHER" id="PTHR23159:SF31">
    <property type="entry name" value="CENTROSOME-ASSOCIATED PROTEIN CEP250 ISOFORM X1"/>
    <property type="match status" value="1"/>
</dbReference>
<keyword evidence="2" id="KW-0175">Coiled coil</keyword>
<sequence>MASKNEAKIIFTAETKEFNEAIKKSNQDISTLRSELRLNETQMKNTGTSVQGLARKKQLLTKELEAQKNKTQALEAKLKEAKKVYGDDSTEVARLTKQLSASKTAESNLEKELSNTNKELKEQQKRMGLTAEQSEKLKDGFDKVGNASGAVVAGVGAVAGGSVALFNEVDEGAKNAIKATGATGEQAKELRQNYKNVASSIRGDFSDIGSVLGEVQTRFDLTGKESEKITKKFVKFAEINNTDGVTSVQLVTRALRDAGIPLKDYEELLDKLTVGAQASGISIDTLTESIAKYGAPMRQLGFDTDESISILAGWEKAGVNTQIAFSGMKKAISNWSASGKDAKVEFGKTLTEIKKAPTLAKATTIAIENFGQKAGPDLADAIQNGRFEYSNFMKLLKKSKGSVENTYKSVENGTDEAKIAFQNLKLAGAEVGESLLKSAGPAIKDLTSKSKELAKYAETHGDEIVGTLKTIGVVAGTVFAVNKVAQFGRSVKDITKGISVCTTTVKGLMAARQAETVATEAETVAQTGLLAVLRANPIILFATAIAGLAVGIGYLATRTKELPKEAKEAQSAYTELRDSIKKNGETVQSQFGLYENYANKLDKIVDKDGKIKKGKENQAKVIVGALSEALGIELKIVNGQIKGYGKLRENIKQTIAQKKAEAILDANKDAYVKQLQEQNKWKEKITETTGKLNEQDKKVWESNKKLAGLNGQLAVEQSKRPSDRSQATINQLQEEIHKTKSVLAVQKDKRDSIQKTLDKQKQYYNESKTFTQNYENLQEAAVSKDKEARKRATIALVNNYKTSTSASKIELIKQYNSAAANYDKTLRLYKSGKVSKAVLNDAKRAKNFAESELESINFAGISNGWVRQLKKPFQASWTGVGNKISKEIRKGFYDSFGVNPLKVPIKYKGGLPSAKGLIPANAAGGIYKKGTFLTTFAEESAEAAIPINNEPRSKQLWIQTGKMLGMVNENIGQRAVNVAIDSSETNSLLRALLKKDSNLYVDGNKLVGATAGHRDRYDGIGYELEERGISY</sequence>
<feature type="domain" description="Phage tail tape measure protein" evidence="3">
    <location>
        <begin position="204"/>
        <end position="349"/>
    </location>
</feature>
<dbReference type="PANTHER" id="PTHR23159">
    <property type="entry name" value="CENTROSOMAL PROTEIN 2"/>
    <property type="match status" value="1"/>
</dbReference>
<feature type="coiled-coil region" evidence="2">
    <location>
        <begin position="50"/>
        <end position="126"/>
    </location>
</feature>
<protein>
    <submittedName>
        <fullName evidence="4">Minor tail protein</fullName>
    </submittedName>
</protein>
<evidence type="ECO:0000256" key="2">
    <source>
        <dbReference type="SAM" id="Coils"/>
    </source>
</evidence>
<dbReference type="Pfam" id="PF10145">
    <property type="entry name" value="PhageMin_Tail"/>
    <property type="match status" value="1"/>
</dbReference>
<dbReference type="GO" id="GO:0098003">
    <property type="term" value="P:viral tail assembly"/>
    <property type="evidence" value="ECO:0007669"/>
    <property type="project" value="UniProtKB-KW"/>
</dbReference>
<organism evidence="4">
    <name type="scientific">Siphoviridae sp. ct6bb17</name>
    <dbReference type="NCBI Taxonomy" id="2825345"/>
    <lineage>
        <taxon>Viruses</taxon>
        <taxon>Duplodnaviria</taxon>
        <taxon>Heunggongvirae</taxon>
        <taxon>Uroviricota</taxon>
        <taxon>Caudoviricetes</taxon>
    </lineage>
</organism>
<keyword evidence="1" id="KW-1188">Viral release from host cell</keyword>
<dbReference type="InterPro" id="IPR010090">
    <property type="entry name" value="Phage_tape_meas"/>
</dbReference>
<reference evidence="4" key="1">
    <citation type="journal article" date="2021" name="Proc. Natl. Acad. Sci. U.S.A.">
        <title>A Catalog of Tens of Thousands of Viruses from Human Metagenomes Reveals Hidden Associations with Chronic Diseases.</title>
        <authorList>
            <person name="Tisza M.J."/>
            <person name="Buck C.B."/>
        </authorList>
    </citation>
    <scope>NUCLEOTIDE SEQUENCE</scope>
    <source>
        <strain evidence="4">Ct6bb17</strain>
    </source>
</reference>
<accession>A0A8S5NXU2</accession>
<evidence type="ECO:0000256" key="1">
    <source>
        <dbReference type="ARBA" id="ARBA00022465"/>
    </source>
</evidence>
<evidence type="ECO:0000259" key="3">
    <source>
        <dbReference type="Pfam" id="PF10145"/>
    </source>
</evidence>
<proteinExistence type="predicted"/>